<dbReference type="RefSeq" id="WP_078924393.1">
    <property type="nucleotide sequence ID" value="NZ_FUYB01000046.1"/>
</dbReference>
<reference evidence="4 5" key="1">
    <citation type="submission" date="2017-02" db="EMBL/GenBank/DDBJ databases">
        <authorList>
            <person name="Peterson S.W."/>
        </authorList>
    </citation>
    <scope>NUCLEOTIDE SEQUENCE [LARGE SCALE GENOMIC DNA]</scope>
    <source>
        <strain evidence="4 5">ATCC 49788</strain>
    </source>
</reference>
<dbReference type="InterPro" id="IPR027806">
    <property type="entry name" value="HARBI1_dom"/>
</dbReference>
<dbReference type="GO" id="GO:0046872">
    <property type="term" value="F:metal ion binding"/>
    <property type="evidence" value="ECO:0007669"/>
    <property type="project" value="UniProtKB-KW"/>
</dbReference>
<sequence length="130" mass="14961">MKFQLLIEEQQGRILDVATSAEQEHDLCLARRHAHHLPAGSVCAVDLGYVGFRVEGCSVVMPFKKPLGRDLEPEQIEFNQRFAKVRVKVEHRIRSLKIFRILKGVYRGRRQRFGLRLRLIAALVNRMIGG</sequence>
<dbReference type="OrthoDB" id="6708218at2"/>
<accession>A0A1T4Y809</accession>
<dbReference type="AlphaFoldDB" id="A0A1T4Y809"/>
<keyword evidence="4" id="KW-0540">Nuclease</keyword>
<dbReference type="EMBL" id="FUYB01000046">
    <property type="protein sequence ID" value="SKA97431.1"/>
    <property type="molecule type" value="Genomic_DNA"/>
</dbReference>
<dbReference type="Proteomes" id="UP000190460">
    <property type="component" value="Unassembled WGS sequence"/>
</dbReference>
<evidence type="ECO:0000313" key="5">
    <source>
        <dbReference type="Proteomes" id="UP000190460"/>
    </source>
</evidence>
<organism evidence="4 5">
    <name type="scientific">Thiothrix eikelboomii</name>
    <dbReference type="NCBI Taxonomy" id="92487"/>
    <lineage>
        <taxon>Bacteria</taxon>
        <taxon>Pseudomonadati</taxon>
        <taxon>Pseudomonadota</taxon>
        <taxon>Gammaproteobacteria</taxon>
        <taxon>Thiotrichales</taxon>
        <taxon>Thiotrichaceae</taxon>
        <taxon>Thiothrix</taxon>
    </lineage>
</organism>
<evidence type="ECO:0000256" key="2">
    <source>
        <dbReference type="ARBA" id="ARBA00022723"/>
    </source>
</evidence>
<protein>
    <submittedName>
        <fullName evidence="4">DDE superfamily endonuclease</fullName>
    </submittedName>
</protein>
<keyword evidence="4" id="KW-0378">Hydrolase</keyword>
<gene>
    <name evidence="4" type="ORF">SAMN02745130_03993</name>
</gene>
<evidence type="ECO:0000259" key="3">
    <source>
        <dbReference type="Pfam" id="PF13359"/>
    </source>
</evidence>
<keyword evidence="5" id="KW-1185">Reference proteome</keyword>
<dbReference type="STRING" id="92487.SAMN02745130_03993"/>
<evidence type="ECO:0000313" key="4">
    <source>
        <dbReference type="EMBL" id="SKA97431.1"/>
    </source>
</evidence>
<name>A0A1T4Y809_9GAMM</name>
<dbReference type="GO" id="GO:0004519">
    <property type="term" value="F:endonuclease activity"/>
    <property type="evidence" value="ECO:0007669"/>
    <property type="project" value="UniProtKB-KW"/>
</dbReference>
<dbReference type="Pfam" id="PF13359">
    <property type="entry name" value="DDE_Tnp_4"/>
    <property type="match status" value="1"/>
</dbReference>
<comment type="cofactor">
    <cofactor evidence="1">
        <name>a divalent metal cation</name>
        <dbReference type="ChEBI" id="CHEBI:60240"/>
    </cofactor>
</comment>
<keyword evidence="2" id="KW-0479">Metal-binding</keyword>
<evidence type="ECO:0000256" key="1">
    <source>
        <dbReference type="ARBA" id="ARBA00001968"/>
    </source>
</evidence>
<proteinExistence type="predicted"/>
<keyword evidence="4" id="KW-0255">Endonuclease</keyword>
<feature type="domain" description="DDE Tnp4" evidence="3">
    <location>
        <begin position="9"/>
        <end position="125"/>
    </location>
</feature>